<dbReference type="RefSeq" id="WP_211925385.1">
    <property type="nucleotide sequence ID" value="NZ_JAGQFT020000004.1"/>
</dbReference>
<evidence type="ECO:0000313" key="4">
    <source>
        <dbReference type="Proteomes" id="UP000675747"/>
    </source>
</evidence>
<organism evidence="2">
    <name type="scientific">Coralloluteibacterium stylophorae</name>
    <dbReference type="NCBI Taxonomy" id="1776034"/>
    <lineage>
        <taxon>Bacteria</taxon>
        <taxon>Pseudomonadati</taxon>
        <taxon>Pseudomonadota</taxon>
        <taxon>Gammaproteobacteria</taxon>
        <taxon>Lysobacterales</taxon>
        <taxon>Lysobacteraceae</taxon>
        <taxon>Coralloluteibacterium</taxon>
    </lineage>
</organism>
<comment type="caution">
    <text evidence="2">The sequence shown here is derived from an EMBL/GenBank/DDBJ whole genome shotgun (WGS) entry which is preliminary data.</text>
</comment>
<name>A0A8J7VSG2_9GAMM</name>
<dbReference type="EMBL" id="JAGQFT020000004">
    <property type="protein sequence ID" value="MBS7457144.1"/>
    <property type="molecule type" value="Genomic_DNA"/>
</dbReference>
<sequence length="381" mass="41414">MRSASLLVLVLALLGGSAQALPPTPRLPPPERCEAMDGRAREACLLRARGAEAGRSRDLARFNGAVDRYLARLEARLLATGEVRDQLLSARIGAWIASRARALDGAGSPLDGLSGFRPDERGVLLEAVQRRGQDDALVQWMLATDALTLAYPSLRRAAIARLLELEPDNLAARLLAVDVVLPGETLDVAASTRFDAHHYERLRVYLEAFERHPPSRALARMAPDGGVEVDVLAATLAMGLWSDDATPMYQAVVARCAPDLGGATGAPRAACERVGRELAERGDTVLVRGIGLAMQQRLAASEEEVDALRAQRRTLTWQSLRSAGLTPTPAGDAARFRAWMRQVRAPGMTEIELIRSLLIEAGEPLEPPVYWRPQPQTLRRV</sequence>
<evidence type="ECO:0000256" key="1">
    <source>
        <dbReference type="SAM" id="SignalP"/>
    </source>
</evidence>
<evidence type="ECO:0000313" key="2">
    <source>
        <dbReference type="EMBL" id="MBR0561416.1"/>
    </source>
</evidence>
<proteinExistence type="predicted"/>
<keyword evidence="4" id="KW-1185">Reference proteome</keyword>
<keyword evidence="1" id="KW-0732">Signal</keyword>
<feature type="chain" id="PRO_5042774168" evidence="1">
    <location>
        <begin position="21"/>
        <end position="381"/>
    </location>
</feature>
<evidence type="ECO:0000313" key="3">
    <source>
        <dbReference type="EMBL" id="MBS7457144.1"/>
    </source>
</evidence>
<feature type="signal peptide" evidence="1">
    <location>
        <begin position="1"/>
        <end position="20"/>
    </location>
</feature>
<accession>A0A8J7VSG2</accession>
<protein>
    <submittedName>
        <fullName evidence="2">Uncharacterized protein</fullName>
    </submittedName>
</protein>
<dbReference type="EMBL" id="JAGQFT010000009">
    <property type="protein sequence ID" value="MBR0561416.1"/>
    <property type="molecule type" value="Genomic_DNA"/>
</dbReference>
<dbReference type="Proteomes" id="UP000675747">
    <property type="component" value="Unassembled WGS sequence"/>
</dbReference>
<gene>
    <name evidence="3" type="ORF">KB893_008335</name>
    <name evidence="2" type="ORF">KB893_02605</name>
</gene>
<reference evidence="2" key="2">
    <citation type="submission" date="2021-04" db="EMBL/GenBank/DDBJ databases">
        <authorList>
            <person name="Karlyshev A.V."/>
        </authorList>
    </citation>
    <scope>NUCLEOTIDE SEQUENCE</scope>
    <source>
        <strain evidence="2">LMG 29479</strain>
    </source>
</reference>
<dbReference type="AlphaFoldDB" id="A0A8J7VSG2"/>
<reference evidence="3 4" key="1">
    <citation type="journal article" date="2021" name="Microbiol. Resour. Announc.">
        <title>Draft Genome Sequence of Coralloluteibacterium stylophorae LMG 29479T.</title>
        <authorList>
            <person name="Karlyshev A.V."/>
            <person name="Kudryashova E.B."/>
            <person name="Ariskina E.V."/>
            <person name="Conroy A.P."/>
            <person name="Abidueva E.Y."/>
        </authorList>
    </citation>
    <scope>NUCLEOTIDE SEQUENCE [LARGE SCALE GENOMIC DNA]</scope>
    <source>
        <strain evidence="3 4">LMG 29479</strain>
    </source>
</reference>